<comment type="similarity">
    <text evidence="3">Belongs to the oxygen-dependent FAD-linked oxidoreductase family.</text>
</comment>
<evidence type="ECO:0000259" key="10">
    <source>
        <dbReference type="PROSITE" id="PS51387"/>
    </source>
</evidence>
<dbReference type="InterPro" id="IPR016167">
    <property type="entry name" value="FAD-bd_PCMH_sub1"/>
</dbReference>
<dbReference type="PANTHER" id="PTHR32448">
    <property type="entry name" value="OS08G0158400 PROTEIN"/>
    <property type="match status" value="1"/>
</dbReference>
<sequence length="534" mass="60152">MVTQISTILLFISFFTLVVPSRSRSSLVASSFIHCISYKLPSNNSILNVLYLPNNSSYSFILKSTIHNLRFLKPTTPKPLATITPLDYTHVQVTVECCEQNGLQIRIRSGGHDFEGTSYRSEVPFVMLDLKNLSSISIDMEKNNAWVDSGATIGELYYSIAQKSPVHGFPAGLCPTVGIGGHLSGGGVGNLIGKYGLAADNVIDALMIDAKGRILDRKSMGNDIFWAIRGGGAASFGVVVAWKIKLVQVPPMVTVFDLTKTLQPEAITLIHRWQFVAHKLSEDLLFRITISSTIDGRGGIEATFSSLFLGRADQLLEMMEESFPEIRLRKEDCIEMSWIESVLHFAAYQRGETIEALKIRINPLPNSYFKGKSDLVYKPIPYEALEDLWKRCSNVTSPFIHIELHPYGGRMNEISESESPFPLRKNVLFEILYIVSWMDDKDGKSSENNINWIRRLYDFMTPYVSKGPRGAIWNCRDLDLGENDVCGGSNFSKSKVWGYRYFKNNFRRLAIVKGKVNPHNFFYYEQSIPPLVLH</sequence>
<evidence type="ECO:0000256" key="5">
    <source>
        <dbReference type="ARBA" id="ARBA00022630"/>
    </source>
</evidence>
<dbReference type="Gene3D" id="3.30.43.10">
    <property type="entry name" value="Uridine Diphospho-n-acetylenolpyruvylglucosamine Reductase, domain 2"/>
    <property type="match status" value="1"/>
</dbReference>
<proteinExistence type="inferred from homology"/>
<feature type="signal peptide" evidence="9">
    <location>
        <begin position="1"/>
        <end position="23"/>
    </location>
</feature>
<dbReference type="EMBL" id="JBJUIK010000012">
    <property type="protein sequence ID" value="KAL3510804.1"/>
    <property type="molecule type" value="Genomic_DNA"/>
</dbReference>
<protein>
    <recommendedName>
        <fullName evidence="10">FAD-binding PCMH-type domain-containing protein</fullName>
    </recommendedName>
</protein>
<dbReference type="PROSITE" id="PS51387">
    <property type="entry name" value="FAD_PCMH"/>
    <property type="match status" value="1"/>
</dbReference>
<organism evidence="11 12">
    <name type="scientific">Cinchona calisaya</name>
    <dbReference type="NCBI Taxonomy" id="153742"/>
    <lineage>
        <taxon>Eukaryota</taxon>
        <taxon>Viridiplantae</taxon>
        <taxon>Streptophyta</taxon>
        <taxon>Embryophyta</taxon>
        <taxon>Tracheophyta</taxon>
        <taxon>Spermatophyta</taxon>
        <taxon>Magnoliopsida</taxon>
        <taxon>eudicotyledons</taxon>
        <taxon>Gunneridae</taxon>
        <taxon>Pentapetalae</taxon>
        <taxon>asterids</taxon>
        <taxon>lamiids</taxon>
        <taxon>Gentianales</taxon>
        <taxon>Rubiaceae</taxon>
        <taxon>Cinchonoideae</taxon>
        <taxon>Cinchoneae</taxon>
        <taxon>Cinchona</taxon>
    </lineage>
</organism>
<evidence type="ECO:0000256" key="9">
    <source>
        <dbReference type="SAM" id="SignalP"/>
    </source>
</evidence>
<evidence type="ECO:0000256" key="7">
    <source>
        <dbReference type="ARBA" id="ARBA00022827"/>
    </source>
</evidence>
<dbReference type="Gene3D" id="3.30.465.10">
    <property type="match status" value="1"/>
</dbReference>
<comment type="cofactor">
    <cofactor evidence="1">
        <name>FAD</name>
        <dbReference type="ChEBI" id="CHEBI:57692"/>
    </cofactor>
</comment>
<dbReference type="AlphaFoldDB" id="A0ABD2YX05"/>
<dbReference type="InterPro" id="IPR016166">
    <property type="entry name" value="FAD-bd_PCMH"/>
</dbReference>
<dbReference type="Gene3D" id="3.40.462.20">
    <property type="match status" value="1"/>
</dbReference>
<accession>A0ABD2YX05</accession>
<reference evidence="11 12" key="1">
    <citation type="submission" date="2024-11" db="EMBL/GenBank/DDBJ databases">
        <title>A near-complete genome assembly of Cinchona calisaya.</title>
        <authorList>
            <person name="Lian D.C."/>
            <person name="Zhao X.W."/>
            <person name="Wei L."/>
        </authorList>
    </citation>
    <scope>NUCLEOTIDE SEQUENCE [LARGE SCALE GENOMIC DNA]</scope>
    <source>
        <tissue evidence="11">Nenye</tissue>
    </source>
</reference>
<evidence type="ECO:0000256" key="6">
    <source>
        <dbReference type="ARBA" id="ARBA00022729"/>
    </source>
</evidence>
<keyword evidence="6 9" id="KW-0732">Signal</keyword>
<comment type="caution">
    <text evidence="11">The sequence shown here is derived from an EMBL/GenBank/DDBJ whole genome shotgun (WGS) entry which is preliminary data.</text>
</comment>
<gene>
    <name evidence="11" type="ORF">ACH5RR_030205</name>
</gene>
<evidence type="ECO:0000256" key="2">
    <source>
        <dbReference type="ARBA" id="ARBA00004913"/>
    </source>
</evidence>
<evidence type="ECO:0000256" key="1">
    <source>
        <dbReference type="ARBA" id="ARBA00001974"/>
    </source>
</evidence>
<keyword evidence="5" id="KW-0285">Flavoprotein</keyword>
<keyword evidence="8" id="KW-0325">Glycoprotein</keyword>
<keyword evidence="7" id="KW-0274">FAD</keyword>
<feature type="domain" description="FAD-binding PCMH-type" evidence="10">
    <location>
        <begin position="75"/>
        <end position="249"/>
    </location>
</feature>
<evidence type="ECO:0000256" key="8">
    <source>
        <dbReference type="ARBA" id="ARBA00023180"/>
    </source>
</evidence>
<dbReference type="Pfam" id="PF08031">
    <property type="entry name" value="BBE"/>
    <property type="match status" value="1"/>
</dbReference>
<dbReference type="Proteomes" id="UP001630127">
    <property type="component" value="Unassembled WGS sequence"/>
</dbReference>
<name>A0ABD2YX05_9GENT</name>
<keyword evidence="12" id="KW-1185">Reference proteome</keyword>
<dbReference type="Pfam" id="PF01565">
    <property type="entry name" value="FAD_binding_4"/>
    <property type="match status" value="1"/>
</dbReference>
<dbReference type="InterPro" id="IPR012951">
    <property type="entry name" value="BBE"/>
</dbReference>
<evidence type="ECO:0000256" key="3">
    <source>
        <dbReference type="ARBA" id="ARBA00005466"/>
    </source>
</evidence>
<evidence type="ECO:0000313" key="11">
    <source>
        <dbReference type="EMBL" id="KAL3510804.1"/>
    </source>
</evidence>
<comment type="pathway">
    <text evidence="2">Alkaloid biosynthesis.</text>
</comment>
<dbReference type="InterPro" id="IPR036318">
    <property type="entry name" value="FAD-bd_PCMH-like_sf"/>
</dbReference>
<dbReference type="SUPFAM" id="SSF56176">
    <property type="entry name" value="FAD-binding/transporter-associated domain-like"/>
    <property type="match status" value="1"/>
</dbReference>
<evidence type="ECO:0000313" key="12">
    <source>
        <dbReference type="Proteomes" id="UP001630127"/>
    </source>
</evidence>
<dbReference type="InterPro" id="IPR006094">
    <property type="entry name" value="Oxid_FAD_bind_N"/>
</dbReference>
<keyword evidence="4" id="KW-0017">Alkaloid metabolism</keyword>
<feature type="chain" id="PRO_5044814717" description="FAD-binding PCMH-type domain-containing protein" evidence="9">
    <location>
        <begin position="24"/>
        <end position="534"/>
    </location>
</feature>
<dbReference type="InterPro" id="IPR016169">
    <property type="entry name" value="FAD-bd_PCMH_sub2"/>
</dbReference>
<evidence type="ECO:0000256" key="4">
    <source>
        <dbReference type="ARBA" id="ARBA00022589"/>
    </source>
</evidence>